<evidence type="ECO:0000313" key="2">
    <source>
        <dbReference type="Proteomes" id="UP000054870"/>
    </source>
</evidence>
<protein>
    <submittedName>
        <fullName evidence="1">Uncharacterized protein</fullName>
    </submittedName>
</protein>
<dbReference type="OrthoDB" id="9006506at2"/>
<organism evidence="1 2">
    <name type="scientific">Caballeronia catudaia</name>
    <dbReference type="NCBI Taxonomy" id="1777136"/>
    <lineage>
        <taxon>Bacteria</taxon>
        <taxon>Pseudomonadati</taxon>
        <taxon>Pseudomonadota</taxon>
        <taxon>Betaproteobacteria</taxon>
        <taxon>Burkholderiales</taxon>
        <taxon>Burkholderiaceae</taxon>
        <taxon>Caballeronia</taxon>
    </lineage>
</organism>
<reference evidence="1" key="1">
    <citation type="submission" date="2016-01" db="EMBL/GenBank/DDBJ databases">
        <authorList>
            <person name="Peeters C."/>
        </authorList>
    </citation>
    <scope>NUCLEOTIDE SEQUENCE [LARGE SCALE GENOMIC DNA]</scope>
    <source>
        <strain evidence="1">LMG 29318</strain>
    </source>
</reference>
<proteinExistence type="predicted"/>
<gene>
    <name evidence="1" type="ORF">AWB75_03853</name>
</gene>
<evidence type="ECO:0000313" key="1">
    <source>
        <dbReference type="EMBL" id="SAK72241.1"/>
    </source>
</evidence>
<dbReference type="Proteomes" id="UP000054870">
    <property type="component" value="Unassembled WGS sequence"/>
</dbReference>
<sequence>MDRLDIDELPGARADLLCFLVATLAASRTLTYEWRIDHLVESCRIWLARNAVAMHWLDRVLLGQLALKIAKNELQDSGIAVRQSDVPALFTGEMTLNRASTVVQKMMKLCKESL</sequence>
<dbReference type="AlphaFoldDB" id="A0A158BQF6"/>
<keyword evidence="2" id="KW-1185">Reference proteome</keyword>
<dbReference type="EMBL" id="FCOF02000017">
    <property type="protein sequence ID" value="SAK72241.1"/>
    <property type="molecule type" value="Genomic_DNA"/>
</dbReference>
<accession>A0A158BQF6</accession>
<name>A0A158BQF6_9BURK</name>
<dbReference type="RefSeq" id="WP_061125681.1">
    <property type="nucleotide sequence ID" value="NZ_FCOF02000017.1"/>
</dbReference>
<comment type="caution">
    <text evidence="1">The sequence shown here is derived from an EMBL/GenBank/DDBJ whole genome shotgun (WGS) entry which is preliminary data.</text>
</comment>